<dbReference type="PANTHER" id="PTHR47515">
    <property type="entry name" value="LOW CALCIUM RESPONSE LOCUS PROTEIN T"/>
    <property type="match status" value="1"/>
</dbReference>
<protein>
    <recommendedName>
        <fullName evidence="1">Integrase catalytic domain-containing protein</fullName>
    </recommendedName>
</protein>
<evidence type="ECO:0000259" key="1">
    <source>
        <dbReference type="Pfam" id="PF13683"/>
    </source>
</evidence>
<reference evidence="2 3" key="1">
    <citation type="submission" date="2018-09" db="EMBL/GenBank/DDBJ databases">
        <title>Rhizobium sp. MAE2-X.</title>
        <authorList>
            <person name="Lee Y."/>
            <person name="Jeon C.O."/>
        </authorList>
    </citation>
    <scope>NUCLEOTIDE SEQUENCE [LARGE SCALE GENOMIC DNA]</scope>
    <source>
        <strain evidence="2 3">MAE2-X</strain>
    </source>
</reference>
<proteinExistence type="predicted"/>
<dbReference type="EMBL" id="CP032405">
    <property type="protein sequence ID" value="QRF53907.1"/>
    <property type="molecule type" value="Genomic_DNA"/>
</dbReference>
<dbReference type="InterPro" id="IPR012337">
    <property type="entry name" value="RNaseH-like_sf"/>
</dbReference>
<dbReference type="Proteomes" id="UP000596351">
    <property type="component" value="Chromosome"/>
</dbReference>
<dbReference type="InterPro" id="IPR001584">
    <property type="entry name" value="Integrase_cat-core"/>
</dbReference>
<accession>A0ABX7F009</accession>
<gene>
    <name evidence="2" type="ORF">D4A92_03315</name>
</gene>
<keyword evidence="3" id="KW-1185">Reference proteome</keyword>
<sequence length="51" mass="5777">MNETLFSSLTQARTAITAWKEDYNRNRPHSSLGNITPSEFAMKMAMEKQAA</sequence>
<evidence type="ECO:0000313" key="3">
    <source>
        <dbReference type="Proteomes" id="UP000596351"/>
    </source>
</evidence>
<dbReference type="PANTHER" id="PTHR47515:SF1">
    <property type="entry name" value="BLR2054 PROTEIN"/>
    <property type="match status" value="1"/>
</dbReference>
<name>A0ABX7F009_9HYPH</name>
<dbReference type="Pfam" id="PF13683">
    <property type="entry name" value="rve_3"/>
    <property type="match status" value="1"/>
</dbReference>
<organism evidence="2 3">
    <name type="scientific">Rhizobium rosettiformans</name>
    <dbReference type="NCBI Taxonomy" id="1368430"/>
    <lineage>
        <taxon>Bacteria</taxon>
        <taxon>Pseudomonadati</taxon>
        <taxon>Pseudomonadota</taxon>
        <taxon>Alphaproteobacteria</taxon>
        <taxon>Hyphomicrobiales</taxon>
        <taxon>Rhizobiaceae</taxon>
        <taxon>Rhizobium/Agrobacterium group</taxon>
        <taxon>Rhizobium</taxon>
    </lineage>
</organism>
<evidence type="ECO:0000313" key="2">
    <source>
        <dbReference type="EMBL" id="QRF53907.1"/>
    </source>
</evidence>
<dbReference type="SUPFAM" id="SSF53098">
    <property type="entry name" value="Ribonuclease H-like"/>
    <property type="match status" value="1"/>
</dbReference>
<feature type="domain" description="Integrase catalytic" evidence="1">
    <location>
        <begin position="2"/>
        <end position="37"/>
    </location>
</feature>